<sequence>MDILNEAFKVFGTGSILYPYFGKRLAEAHNTMLRKYYAFPLMRDVYSSGNRASCDGSEKVYEIVYLPGDWFKVKRLHRGMAFMDSQFIRMIEEHKTSADREQEPTHFIGAYLEKMVKESSYSGGDNISRLNTECSLPMTGHPLPLLKSYQMLGQEIDACISSPQIWLIGIIVFILAYTYLTKESWKKLPPGPPALPLIGSLPFLGSSDIREPLRKLSNKYGNVFTIYLGTKRVIVLNGYDVIYDAFVKHGQVFSGRPKTFIFTNVTGGYGVISTEGEFWLEQRRHALHILRDFGFGRSKLEERILEEITFFTPEMERKTDKPLYPQPIIQKSVANVIASVIFEKRMDYEDPIFTKYLKILNRSIQVLRDFDYMNSEYQCIIDEHKETAKEGKQDDDFISVYLKKIEEEKNVEDSSFTGVPHAVTKDVYFRDYFIPNGTMIIPNMYSVHMNTELWPEPEKFKPERFLDSEGKIDKKELIPFSLGKYNFAHL</sequence>
<dbReference type="SUPFAM" id="SSF48264">
    <property type="entry name" value="Cytochrome P450"/>
    <property type="match status" value="1"/>
</dbReference>
<keyword evidence="5" id="KW-1185">Reference proteome</keyword>
<evidence type="ECO:0000256" key="2">
    <source>
        <dbReference type="ARBA" id="ARBA00022723"/>
    </source>
</evidence>
<dbReference type="GO" id="GO:0016712">
    <property type="term" value="F:oxidoreductase activity, acting on paired donors, with incorporation or reduction of molecular oxygen, reduced flavin or flavoprotein as one donor, and incorporation of one atom of oxygen"/>
    <property type="evidence" value="ECO:0007669"/>
    <property type="project" value="TreeGrafter"/>
</dbReference>
<dbReference type="Gene3D" id="1.10.630.10">
    <property type="entry name" value="Cytochrome P450"/>
    <property type="match status" value="2"/>
</dbReference>
<dbReference type="GO" id="GO:0006805">
    <property type="term" value="P:xenobiotic metabolic process"/>
    <property type="evidence" value="ECO:0007669"/>
    <property type="project" value="TreeGrafter"/>
</dbReference>
<keyword evidence="2" id="KW-0479">Metal-binding</keyword>
<dbReference type="GO" id="GO:0006082">
    <property type="term" value="P:organic acid metabolic process"/>
    <property type="evidence" value="ECO:0007669"/>
    <property type="project" value="TreeGrafter"/>
</dbReference>
<proteinExistence type="inferred from homology"/>
<evidence type="ECO:0008006" key="6">
    <source>
        <dbReference type="Google" id="ProtNLM"/>
    </source>
</evidence>
<reference evidence="4" key="1">
    <citation type="journal article" date="2023" name="Mol. Biol. Evol.">
        <title>Third-Generation Sequencing Reveals the Adaptive Role of the Epigenome in Three Deep-Sea Polychaetes.</title>
        <authorList>
            <person name="Perez M."/>
            <person name="Aroh O."/>
            <person name="Sun Y."/>
            <person name="Lan Y."/>
            <person name="Juniper S.K."/>
            <person name="Young C.R."/>
            <person name="Angers B."/>
            <person name="Qian P.Y."/>
        </authorList>
    </citation>
    <scope>NUCLEOTIDE SEQUENCE</scope>
    <source>
        <strain evidence="4">P08H-3</strain>
    </source>
</reference>
<accession>A0AAD9JG26</accession>
<dbReference type="EMBL" id="JAODUP010000339">
    <property type="protein sequence ID" value="KAK2152102.1"/>
    <property type="molecule type" value="Genomic_DNA"/>
</dbReference>
<dbReference type="InterPro" id="IPR002401">
    <property type="entry name" value="Cyt_P450_E_grp-I"/>
</dbReference>
<evidence type="ECO:0000256" key="3">
    <source>
        <dbReference type="ARBA" id="ARBA00023004"/>
    </source>
</evidence>
<organism evidence="4 5">
    <name type="scientific">Paralvinella palmiformis</name>
    <dbReference type="NCBI Taxonomy" id="53620"/>
    <lineage>
        <taxon>Eukaryota</taxon>
        <taxon>Metazoa</taxon>
        <taxon>Spiralia</taxon>
        <taxon>Lophotrochozoa</taxon>
        <taxon>Annelida</taxon>
        <taxon>Polychaeta</taxon>
        <taxon>Sedentaria</taxon>
        <taxon>Canalipalpata</taxon>
        <taxon>Terebellida</taxon>
        <taxon>Terebelliformia</taxon>
        <taxon>Alvinellidae</taxon>
        <taxon>Paralvinella</taxon>
    </lineage>
</organism>
<name>A0AAD9JG26_9ANNE</name>
<gene>
    <name evidence="4" type="ORF">LSH36_339g00009</name>
</gene>
<dbReference type="InterPro" id="IPR050182">
    <property type="entry name" value="Cytochrome_P450_fam2"/>
</dbReference>
<dbReference type="GO" id="GO:0005506">
    <property type="term" value="F:iron ion binding"/>
    <property type="evidence" value="ECO:0007669"/>
    <property type="project" value="InterPro"/>
</dbReference>
<dbReference type="PRINTS" id="PR00463">
    <property type="entry name" value="EP450I"/>
</dbReference>
<dbReference type="GO" id="GO:0020037">
    <property type="term" value="F:heme binding"/>
    <property type="evidence" value="ECO:0007669"/>
    <property type="project" value="InterPro"/>
</dbReference>
<evidence type="ECO:0000313" key="4">
    <source>
        <dbReference type="EMBL" id="KAK2152102.1"/>
    </source>
</evidence>
<comment type="caution">
    <text evidence="4">The sequence shown here is derived from an EMBL/GenBank/DDBJ whole genome shotgun (WGS) entry which is preliminary data.</text>
</comment>
<dbReference type="InterPro" id="IPR001128">
    <property type="entry name" value="Cyt_P450"/>
</dbReference>
<dbReference type="PANTHER" id="PTHR24300">
    <property type="entry name" value="CYTOCHROME P450 508A4-RELATED"/>
    <property type="match status" value="1"/>
</dbReference>
<comment type="similarity">
    <text evidence="1">Belongs to the cytochrome P450 family.</text>
</comment>
<dbReference type="Pfam" id="PF00067">
    <property type="entry name" value="p450"/>
    <property type="match status" value="2"/>
</dbReference>
<keyword evidence="3" id="KW-0408">Iron</keyword>
<dbReference type="AlphaFoldDB" id="A0AAD9JG26"/>
<evidence type="ECO:0000313" key="5">
    <source>
        <dbReference type="Proteomes" id="UP001208570"/>
    </source>
</evidence>
<dbReference type="PANTHER" id="PTHR24300:SF375">
    <property type="entry name" value="CYTOCHROME P450 FAMILY"/>
    <property type="match status" value="1"/>
</dbReference>
<dbReference type="Proteomes" id="UP001208570">
    <property type="component" value="Unassembled WGS sequence"/>
</dbReference>
<dbReference type="InterPro" id="IPR036396">
    <property type="entry name" value="Cyt_P450_sf"/>
</dbReference>
<dbReference type="GO" id="GO:0005737">
    <property type="term" value="C:cytoplasm"/>
    <property type="evidence" value="ECO:0007669"/>
    <property type="project" value="TreeGrafter"/>
</dbReference>
<protein>
    <recommendedName>
        <fullName evidence="6">Cytochrome P450</fullName>
    </recommendedName>
</protein>
<evidence type="ECO:0000256" key="1">
    <source>
        <dbReference type="ARBA" id="ARBA00010617"/>
    </source>
</evidence>
<dbReference type="GO" id="GO:0008395">
    <property type="term" value="F:steroid hydroxylase activity"/>
    <property type="evidence" value="ECO:0007669"/>
    <property type="project" value="TreeGrafter"/>
</dbReference>